<evidence type="ECO:0000256" key="1">
    <source>
        <dbReference type="ARBA" id="ARBA00007665"/>
    </source>
</evidence>
<dbReference type="InterPro" id="IPR036956">
    <property type="entry name" value="Impact_N_sf"/>
</dbReference>
<dbReference type="Proteomes" id="UP000500961">
    <property type="component" value="Chromosome"/>
</dbReference>
<organism evidence="3 4">
    <name type="scientific">Tenuifilum thalassicum</name>
    <dbReference type="NCBI Taxonomy" id="2590900"/>
    <lineage>
        <taxon>Bacteria</taxon>
        <taxon>Pseudomonadati</taxon>
        <taxon>Bacteroidota</taxon>
        <taxon>Bacteroidia</taxon>
        <taxon>Bacteroidales</taxon>
        <taxon>Tenuifilaceae</taxon>
        <taxon>Tenuifilum</taxon>
    </lineage>
</organism>
<protein>
    <submittedName>
        <fullName evidence="3">YigZ family protein</fullName>
    </submittedName>
</protein>
<accession>A0A7D4BE44</accession>
<comment type="similarity">
    <text evidence="1">Belongs to the IMPACT family.</text>
</comment>
<dbReference type="PANTHER" id="PTHR16301">
    <property type="entry name" value="IMPACT-RELATED"/>
    <property type="match status" value="1"/>
</dbReference>
<dbReference type="Pfam" id="PF01205">
    <property type="entry name" value="Impact_N"/>
    <property type="match status" value="1"/>
</dbReference>
<dbReference type="PANTHER" id="PTHR16301:SF20">
    <property type="entry name" value="IMPACT FAMILY MEMBER YIGZ"/>
    <property type="match status" value="1"/>
</dbReference>
<dbReference type="GO" id="GO:0006446">
    <property type="term" value="P:regulation of translational initiation"/>
    <property type="evidence" value="ECO:0007669"/>
    <property type="project" value="TreeGrafter"/>
</dbReference>
<proteinExistence type="inferred from homology"/>
<dbReference type="SUPFAM" id="SSF54211">
    <property type="entry name" value="Ribosomal protein S5 domain 2-like"/>
    <property type="match status" value="1"/>
</dbReference>
<dbReference type="InterPro" id="IPR001498">
    <property type="entry name" value="Impact_N"/>
</dbReference>
<dbReference type="GO" id="GO:0005737">
    <property type="term" value="C:cytoplasm"/>
    <property type="evidence" value="ECO:0007669"/>
    <property type="project" value="TreeGrafter"/>
</dbReference>
<dbReference type="EMBL" id="CP041345">
    <property type="protein sequence ID" value="QKG80363.1"/>
    <property type="molecule type" value="Genomic_DNA"/>
</dbReference>
<name>A0A7D4BE44_9BACT</name>
<evidence type="ECO:0000259" key="2">
    <source>
        <dbReference type="Pfam" id="PF01205"/>
    </source>
</evidence>
<dbReference type="InterPro" id="IPR020568">
    <property type="entry name" value="Ribosomal_Su5_D2-typ_SF"/>
</dbReference>
<reference evidence="3 4" key="1">
    <citation type="submission" date="2019-07" db="EMBL/GenBank/DDBJ databases">
        <title>Thalassofilum flectens gen. nov., sp. nov., a novel moderate thermophilic anaerobe from a shallow sea hot spring in Kunashir Island (Russia), representing a new family in the order Bacteroidales, and proposal of Thalassofilacea fam. nov.</title>
        <authorList>
            <person name="Kochetkova T.V."/>
            <person name="Podosokorskaya O.A."/>
            <person name="Novikov A."/>
            <person name="Elcheninov A.G."/>
            <person name="Toshchakov S.V."/>
            <person name="Kublanov I.V."/>
        </authorList>
    </citation>
    <scope>NUCLEOTIDE SEQUENCE [LARGE SCALE GENOMIC DNA]</scope>
    <source>
        <strain evidence="3 4">38-H</strain>
    </source>
</reference>
<evidence type="ECO:0000313" key="3">
    <source>
        <dbReference type="EMBL" id="QKG80363.1"/>
    </source>
</evidence>
<evidence type="ECO:0000313" key="4">
    <source>
        <dbReference type="Proteomes" id="UP000500961"/>
    </source>
</evidence>
<feature type="domain" description="Impact N-terminal" evidence="2">
    <location>
        <begin position="22"/>
        <end position="127"/>
    </location>
</feature>
<dbReference type="RefSeq" id="WP_173075008.1">
    <property type="nucleotide sequence ID" value="NZ_CP041345.1"/>
</dbReference>
<gene>
    <name evidence="3" type="ORF">FHG85_08840</name>
</gene>
<keyword evidence="4" id="KW-1185">Reference proteome</keyword>
<dbReference type="InterPro" id="IPR023582">
    <property type="entry name" value="Impact"/>
</dbReference>
<dbReference type="AlphaFoldDB" id="A0A7D4BE44"/>
<sequence>MAEVADTYKTIEEPSEGIYKEKGSKFIAKAYPVRTEEEVKAILTKLREEYYDARHHCYAYILGAKKESWRANDDGEPSGTAGKPIHGQLLSFDVTNVLVVVIRYFGGTKLGVSGLINAYKTATQDALSNAKIITKTVDTIYKLTFGYVTMNDVMKLIKELNLEFIDQHFDNTCFIRLRVRKSLESEFTSRCSKIDGLVADFEYDD</sequence>
<dbReference type="Gene3D" id="3.30.230.30">
    <property type="entry name" value="Impact, N-terminal domain"/>
    <property type="match status" value="1"/>
</dbReference>
<dbReference type="KEGG" id="ttz:FHG85_08840"/>